<keyword evidence="5 8" id="KW-0274">FAD</keyword>
<evidence type="ECO:0000256" key="2">
    <source>
        <dbReference type="ARBA" id="ARBA00004777"/>
    </source>
</evidence>
<dbReference type="PANTHER" id="PTHR45754:SF3">
    <property type="entry name" value="METHYLENETETRAHYDROFOLATE REDUCTASE (NADPH)"/>
    <property type="match status" value="1"/>
</dbReference>
<keyword evidence="6 8" id="KW-0560">Oxidoreductase</keyword>
<gene>
    <name evidence="9" type="ORF">H9741_04170</name>
</gene>
<dbReference type="GO" id="GO:0009086">
    <property type="term" value="P:methionine biosynthetic process"/>
    <property type="evidence" value="ECO:0007669"/>
    <property type="project" value="TreeGrafter"/>
</dbReference>
<evidence type="ECO:0000313" key="9">
    <source>
        <dbReference type="EMBL" id="HIX07644.1"/>
    </source>
</evidence>
<dbReference type="Gene3D" id="3.20.20.220">
    <property type="match status" value="1"/>
</dbReference>
<protein>
    <recommendedName>
        <fullName evidence="8">Methylenetetrahydrofolate reductase</fullName>
    </recommendedName>
</protein>
<comment type="cofactor">
    <cofactor evidence="1 8">
        <name>FAD</name>
        <dbReference type="ChEBI" id="CHEBI:57692"/>
    </cofactor>
</comment>
<evidence type="ECO:0000313" key="10">
    <source>
        <dbReference type="Proteomes" id="UP000824204"/>
    </source>
</evidence>
<reference evidence="9" key="1">
    <citation type="journal article" date="2021" name="PeerJ">
        <title>Extensive microbial diversity within the chicken gut microbiome revealed by metagenomics and culture.</title>
        <authorList>
            <person name="Gilroy R."/>
            <person name="Ravi A."/>
            <person name="Getino M."/>
            <person name="Pursley I."/>
            <person name="Horton D.L."/>
            <person name="Alikhan N.F."/>
            <person name="Baker D."/>
            <person name="Gharbi K."/>
            <person name="Hall N."/>
            <person name="Watson M."/>
            <person name="Adriaenssens E.M."/>
            <person name="Foster-Nyarko E."/>
            <person name="Jarju S."/>
            <person name="Secka A."/>
            <person name="Antonio M."/>
            <person name="Oren A."/>
            <person name="Chaudhuri R.R."/>
            <person name="La Ragione R."/>
            <person name="Hildebrand F."/>
            <person name="Pallen M.J."/>
        </authorList>
    </citation>
    <scope>NUCLEOTIDE SEQUENCE</scope>
    <source>
        <strain evidence="9">811</strain>
    </source>
</reference>
<accession>A0A9D2AFB8</accession>
<keyword evidence="4 8" id="KW-0285">Flavoprotein</keyword>
<dbReference type="Pfam" id="PF02219">
    <property type="entry name" value="MTHFR"/>
    <property type="match status" value="1"/>
</dbReference>
<evidence type="ECO:0000256" key="5">
    <source>
        <dbReference type="ARBA" id="ARBA00022827"/>
    </source>
</evidence>
<proteinExistence type="inferred from homology"/>
<dbReference type="GO" id="GO:0005829">
    <property type="term" value="C:cytosol"/>
    <property type="evidence" value="ECO:0007669"/>
    <property type="project" value="TreeGrafter"/>
</dbReference>
<name>A0A9D2AFB8_9FIRM</name>
<dbReference type="InterPro" id="IPR003171">
    <property type="entry name" value="Mehydrof_redctse-like"/>
</dbReference>
<dbReference type="InterPro" id="IPR029041">
    <property type="entry name" value="FAD-linked_oxidoreductase-like"/>
</dbReference>
<reference evidence="9" key="2">
    <citation type="submission" date="2021-04" db="EMBL/GenBank/DDBJ databases">
        <authorList>
            <person name="Gilroy R."/>
        </authorList>
    </citation>
    <scope>NUCLEOTIDE SEQUENCE</scope>
    <source>
        <strain evidence="9">811</strain>
    </source>
</reference>
<evidence type="ECO:0000256" key="8">
    <source>
        <dbReference type="RuleBase" id="RU003862"/>
    </source>
</evidence>
<comment type="caution">
    <text evidence="9">The sequence shown here is derived from an EMBL/GenBank/DDBJ whole genome shotgun (WGS) entry which is preliminary data.</text>
</comment>
<evidence type="ECO:0000256" key="6">
    <source>
        <dbReference type="ARBA" id="ARBA00023002"/>
    </source>
</evidence>
<evidence type="ECO:0000256" key="7">
    <source>
        <dbReference type="ARBA" id="ARBA00048628"/>
    </source>
</evidence>
<dbReference type="GO" id="GO:0071949">
    <property type="term" value="F:FAD binding"/>
    <property type="evidence" value="ECO:0007669"/>
    <property type="project" value="TreeGrafter"/>
</dbReference>
<comment type="similarity">
    <text evidence="3 8">Belongs to the methylenetetrahydrofolate reductase family.</text>
</comment>
<dbReference type="CDD" id="cd00537">
    <property type="entry name" value="MTHFR"/>
    <property type="match status" value="1"/>
</dbReference>
<comment type="pathway">
    <text evidence="2 8">One-carbon metabolism; tetrahydrofolate interconversion.</text>
</comment>
<dbReference type="Proteomes" id="UP000824204">
    <property type="component" value="Unassembled WGS sequence"/>
</dbReference>
<dbReference type="GO" id="GO:0035999">
    <property type="term" value="P:tetrahydrofolate interconversion"/>
    <property type="evidence" value="ECO:0007669"/>
    <property type="project" value="TreeGrafter"/>
</dbReference>
<evidence type="ECO:0000256" key="1">
    <source>
        <dbReference type="ARBA" id="ARBA00001974"/>
    </source>
</evidence>
<evidence type="ECO:0000256" key="3">
    <source>
        <dbReference type="ARBA" id="ARBA00006743"/>
    </source>
</evidence>
<organism evidence="9 10">
    <name type="scientific">Candidatus Borkfalkia faecipullorum</name>
    <dbReference type="NCBI Taxonomy" id="2838510"/>
    <lineage>
        <taxon>Bacteria</taxon>
        <taxon>Bacillati</taxon>
        <taxon>Bacillota</taxon>
        <taxon>Clostridia</taxon>
        <taxon>Christensenellales</taxon>
        <taxon>Christensenellaceae</taxon>
        <taxon>Candidatus Borkfalkia</taxon>
    </lineage>
</organism>
<dbReference type="AlphaFoldDB" id="A0A9D2AFB8"/>
<dbReference type="PANTHER" id="PTHR45754">
    <property type="entry name" value="METHYLENETETRAHYDROFOLATE REDUCTASE"/>
    <property type="match status" value="1"/>
</dbReference>
<sequence>MKISPIFRQKKAVWSFEIFPPKPTADPSAVQSTIAELSALHPDYISVTCSAGGSGNARTGDIASLVKSFGVEPLAHVTCINSDKPSVRAALSDLRERGVENVLALRGDRLPDREDSKDFAHASDLVGFIRSEGYEFDIAGACYPEGHPESKSLPEDIRNLKYKTDAGVSHLNTQLFFDNEDFYRFRDMLSIAGIDVPVQAGVMPLVKKGHVDRIISLSGAKIPAKISRMISRFYDRPEALMEAGIAYAVDQIVDLLSAGAQGIHLYVMNNPYVAKRITDSVQGILNELNGAQNADRP</sequence>
<dbReference type="EMBL" id="DXFX01000054">
    <property type="protein sequence ID" value="HIX07644.1"/>
    <property type="molecule type" value="Genomic_DNA"/>
</dbReference>
<dbReference type="SUPFAM" id="SSF51730">
    <property type="entry name" value="FAD-linked oxidoreductase"/>
    <property type="match status" value="1"/>
</dbReference>
<evidence type="ECO:0000256" key="4">
    <source>
        <dbReference type="ARBA" id="ARBA00022630"/>
    </source>
</evidence>
<dbReference type="GO" id="GO:0106312">
    <property type="term" value="F:methylenetetrahydrofolate reductase (NADH) activity"/>
    <property type="evidence" value="ECO:0007669"/>
    <property type="project" value="UniProtKB-EC"/>
</dbReference>
<comment type="catalytic activity">
    <reaction evidence="7">
        <text>(6S)-5-methyl-5,6,7,8-tetrahydrofolate + NAD(+) = (6R)-5,10-methylene-5,6,7,8-tetrahydrofolate + NADH + H(+)</text>
        <dbReference type="Rhea" id="RHEA:19821"/>
        <dbReference type="ChEBI" id="CHEBI:15378"/>
        <dbReference type="ChEBI" id="CHEBI:15636"/>
        <dbReference type="ChEBI" id="CHEBI:18608"/>
        <dbReference type="ChEBI" id="CHEBI:57540"/>
        <dbReference type="ChEBI" id="CHEBI:57945"/>
        <dbReference type="EC" id="1.5.1.54"/>
    </reaction>
    <physiologicalReaction direction="right-to-left" evidence="7">
        <dbReference type="Rhea" id="RHEA:19823"/>
    </physiologicalReaction>
</comment>